<organism evidence="1 2">
    <name type="scientific">Amborella trichopoda</name>
    <dbReference type="NCBI Taxonomy" id="13333"/>
    <lineage>
        <taxon>Eukaryota</taxon>
        <taxon>Viridiplantae</taxon>
        <taxon>Streptophyta</taxon>
        <taxon>Embryophyta</taxon>
        <taxon>Tracheophyta</taxon>
        <taxon>Spermatophyta</taxon>
        <taxon>Magnoliopsida</taxon>
        <taxon>Amborellales</taxon>
        <taxon>Amborellaceae</taxon>
        <taxon>Amborella</taxon>
    </lineage>
</organism>
<accession>U5DAG9</accession>
<reference evidence="2" key="1">
    <citation type="journal article" date="2013" name="Science">
        <title>The Amborella genome and the evolution of flowering plants.</title>
        <authorList>
            <consortium name="Amborella Genome Project"/>
        </authorList>
    </citation>
    <scope>NUCLEOTIDE SEQUENCE [LARGE SCALE GENOMIC DNA]</scope>
</reference>
<sequence length="101" mass="11143">MENKNVVRGSTPNPWVAMFIETGRNHPSNLQVCRPTIGPTSSSSDGIKVVALDTALKARGKVNLDPDKVSHLRELVNKLCCEVDHCQYMAGYHESKADHAR</sequence>
<dbReference type="EMBL" id="KI392350">
    <property type="protein sequence ID" value="ERN17393.1"/>
    <property type="molecule type" value="Genomic_DNA"/>
</dbReference>
<name>U5DAG9_AMBTC</name>
<dbReference type="AlphaFoldDB" id="U5DAG9"/>
<evidence type="ECO:0000313" key="2">
    <source>
        <dbReference type="Proteomes" id="UP000017836"/>
    </source>
</evidence>
<evidence type="ECO:0000313" key="1">
    <source>
        <dbReference type="EMBL" id="ERN17393.1"/>
    </source>
</evidence>
<dbReference type="HOGENOM" id="CLU_2295472_0_0_1"/>
<gene>
    <name evidence="1" type="ORF">AMTR_s00037p00206160</name>
</gene>
<dbReference type="Proteomes" id="UP000017836">
    <property type="component" value="Unassembled WGS sequence"/>
</dbReference>
<proteinExistence type="predicted"/>
<dbReference type="Gramene" id="ERN17393">
    <property type="protein sequence ID" value="ERN17393"/>
    <property type="gene ID" value="AMTR_s00037p00206160"/>
</dbReference>
<keyword evidence="2" id="KW-1185">Reference proteome</keyword>
<protein>
    <submittedName>
        <fullName evidence="1">Uncharacterized protein</fullName>
    </submittedName>
</protein>